<keyword evidence="3" id="KW-1185">Reference proteome</keyword>
<gene>
    <name evidence="2" type="ORF">BHD05_04225</name>
</gene>
<dbReference type="InterPro" id="IPR012912">
    <property type="entry name" value="Plasmid_pRiA4b_Orf3-like"/>
</dbReference>
<proteinExistence type="predicted"/>
<evidence type="ECO:0000313" key="3">
    <source>
        <dbReference type="Proteomes" id="UP000464507"/>
    </source>
</evidence>
<sequence length="453" mass="50151">MTELPEPPETTLRYLVRADLVGANPPTWRRLTLPGDLTLDRVHDALQIAFEWTNSHLHRFSPTEDRYSDGPVRIVTQFDLDEGDEGVLETEVRLDQFVELAGDNFYYTYDLGDDWEHKVVVESVDPLDAGDHGIRCLEGRRTAPPEDVGGIHWYQHLRAVAADLRHPEHHDLREYFAWLPPESEPDLDAVNRGLNRLAGAATTLDWLRGQSTPLSTLVRALGKEAQLFTAGFVTDAALTEPIEITEAAATQATAVFRTVLRHVRGGIRLTSAGYLPPPSVVALMQELDPEQRWIGTANREIQTAPLLQLRETMTGLGLLRKYRGELLVTRQGERLVDSPVELWNYLAARLPAEKSDRERDVGLLLLLLVAAGEGRLGQRLEASLDLMASMIGVQFTGGSPYLPASMSVVRDTRYVLEWAGSGKLMARSSTYQALASPDASLLARAALAGPPSE</sequence>
<dbReference type="OrthoDB" id="9816539at2"/>
<dbReference type="SUPFAM" id="SSF159941">
    <property type="entry name" value="MM3350-like"/>
    <property type="match status" value="1"/>
</dbReference>
<dbReference type="KEGG" id="mant:BHD05_04225"/>
<evidence type="ECO:0000313" key="2">
    <source>
        <dbReference type="EMBL" id="QHO68967.1"/>
    </source>
</evidence>
<name>A0A7L5AFK2_9MICO</name>
<dbReference type="Gene3D" id="3.10.290.30">
    <property type="entry name" value="MM3350-like"/>
    <property type="match status" value="1"/>
</dbReference>
<reference evidence="2 3" key="1">
    <citation type="submission" date="2016-09" db="EMBL/GenBank/DDBJ databases">
        <title>Complete genome sequence of microbes from the polar regions.</title>
        <authorList>
            <person name="Liao L."/>
            <person name="Chen B."/>
        </authorList>
    </citation>
    <scope>NUCLEOTIDE SEQUENCE [LARGE SCALE GENOMIC DNA]</scope>
    <source>
        <strain evidence="2 3">ZS314</strain>
    </source>
</reference>
<dbReference type="Proteomes" id="UP000464507">
    <property type="component" value="Chromosome"/>
</dbReference>
<dbReference type="PANTHER" id="PTHR41878:SF1">
    <property type="entry name" value="TNPR PROTEIN"/>
    <property type="match status" value="1"/>
</dbReference>
<dbReference type="InterPro" id="IPR024047">
    <property type="entry name" value="MM3350-like_sf"/>
</dbReference>
<evidence type="ECO:0000259" key="1">
    <source>
        <dbReference type="Pfam" id="PF07929"/>
    </source>
</evidence>
<feature type="domain" description="Plasmid pRiA4b Orf3-like" evidence="1">
    <location>
        <begin position="14"/>
        <end position="176"/>
    </location>
</feature>
<accession>A0A7L5AFK2</accession>
<dbReference type="Pfam" id="PF07929">
    <property type="entry name" value="PRiA4_ORF3"/>
    <property type="match status" value="1"/>
</dbReference>
<organism evidence="2 3">
    <name type="scientific">Marisediminicola antarctica</name>
    <dbReference type="NCBI Taxonomy" id="674079"/>
    <lineage>
        <taxon>Bacteria</taxon>
        <taxon>Bacillati</taxon>
        <taxon>Actinomycetota</taxon>
        <taxon>Actinomycetes</taxon>
        <taxon>Micrococcales</taxon>
        <taxon>Microbacteriaceae</taxon>
        <taxon>Marisediminicola</taxon>
    </lineage>
</organism>
<dbReference type="AlphaFoldDB" id="A0A7L5AFK2"/>
<dbReference type="PANTHER" id="PTHR41878">
    <property type="entry name" value="LEXA REPRESSOR-RELATED"/>
    <property type="match status" value="1"/>
</dbReference>
<dbReference type="RefSeq" id="WP_161885325.1">
    <property type="nucleotide sequence ID" value="NZ_CP017146.1"/>
</dbReference>
<dbReference type="EMBL" id="CP017146">
    <property type="protein sequence ID" value="QHO68967.1"/>
    <property type="molecule type" value="Genomic_DNA"/>
</dbReference>
<protein>
    <recommendedName>
        <fullName evidence="1">Plasmid pRiA4b Orf3-like domain-containing protein</fullName>
    </recommendedName>
</protein>